<comment type="caution">
    <text evidence="1">The sequence shown here is derived from an EMBL/GenBank/DDBJ whole genome shotgun (WGS) entry which is preliminary data.</text>
</comment>
<sequence length="185" mass="21376">MDSGVAISLSWKGELKQVNIPSKWRVKDPIQNLSCRSKGEKIATNPPRTLKPAISSHMTVEKQVFQRILSILAKDTTRRIVKQSIEPLATWKDVLAHFPHKKFNPFGKRDLTEKLPSSELFPNEGVMRARRKKGYSPQLLQEIWFEPNREITKIKASIQINKLIKIKQLRPPDHWIEGSLIEIPR</sequence>
<proteinExistence type="predicted"/>
<organism evidence="1 2">
    <name type="scientific">Cannabis sativa</name>
    <name type="common">Hemp</name>
    <name type="synonym">Marijuana</name>
    <dbReference type="NCBI Taxonomy" id="3483"/>
    <lineage>
        <taxon>Eukaryota</taxon>
        <taxon>Viridiplantae</taxon>
        <taxon>Streptophyta</taxon>
        <taxon>Embryophyta</taxon>
        <taxon>Tracheophyta</taxon>
        <taxon>Spermatophyta</taxon>
        <taxon>Magnoliopsida</taxon>
        <taxon>eudicotyledons</taxon>
        <taxon>Gunneridae</taxon>
        <taxon>Pentapetalae</taxon>
        <taxon>rosids</taxon>
        <taxon>fabids</taxon>
        <taxon>Rosales</taxon>
        <taxon>Cannabaceae</taxon>
        <taxon>Cannabis</taxon>
    </lineage>
</organism>
<evidence type="ECO:0000313" key="2">
    <source>
        <dbReference type="Proteomes" id="UP000525078"/>
    </source>
</evidence>
<name>A0A7J6FC09_CANSA</name>
<dbReference type="Proteomes" id="UP000525078">
    <property type="component" value="Unassembled WGS sequence"/>
</dbReference>
<evidence type="ECO:0000313" key="1">
    <source>
        <dbReference type="EMBL" id="KAF4368175.1"/>
    </source>
</evidence>
<dbReference type="EMBL" id="JAATIP010000136">
    <property type="protein sequence ID" value="KAF4368175.1"/>
    <property type="molecule type" value="Genomic_DNA"/>
</dbReference>
<reference evidence="1 2" key="1">
    <citation type="journal article" date="2020" name="bioRxiv">
        <title>Sequence and annotation of 42 cannabis genomes reveals extensive copy number variation in cannabinoid synthesis and pathogen resistance genes.</title>
        <authorList>
            <person name="Mckernan K.J."/>
            <person name="Helbert Y."/>
            <person name="Kane L.T."/>
            <person name="Ebling H."/>
            <person name="Zhang L."/>
            <person name="Liu B."/>
            <person name="Eaton Z."/>
            <person name="Mclaughlin S."/>
            <person name="Kingan S."/>
            <person name="Baybayan P."/>
            <person name="Concepcion G."/>
            <person name="Jordan M."/>
            <person name="Riva A."/>
            <person name="Barbazuk W."/>
            <person name="Harkins T."/>
        </authorList>
    </citation>
    <scope>NUCLEOTIDE SEQUENCE [LARGE SCALE GENOMIC DNA]</scope>
    <source>
        <strain evidence="2">cv. Jamaican Lion 4</strain>
        <tissue evidence="1">Leaf</tissue>
    </source>
</reference>
<protein>
    <submittedName>
        <fullName evidence="1">Uncharacterized protein</fullName>
    </submittedName>
</protein>
<dbReference type="AlphaFoldDB" id="A0A7J6FC09"/>
<accession>A0A7J6FC09</accession>
<gene>
    <name evidence="1" type="ORF">F8388_022808</name>
</gene>